<proteinExistence type="predicted"/>
<reference evidence="10 11" key="1">
    <citation type="submission" date="2021-06" db="EMBL/GenBank/DDBJ databases">
        <title>Gemonas diversity in paddy soil.</title>
        <authorList>
            <person name="Liu G."/>
        </authorList>
    </citation>
    <scope>NUCLEOTIDE SEQUENCE [LARGE SCALE GENOMIC DNA]</scope>
    <source>
        <strain evidence="10 11">RG10</strain>
    </source>
</reference>
<feature type="domain" description="Response regulatory" evidence="9">
    <location>
        <begin position="6"/>
        <end position="120"/>
    </location>
</feature>
<keyword evidence="3" id="KW-0805">Transcription regulation</keyword>
<dbReference type="Proteomes" id="UP000683557">
    <property type="component" value="Chromosome"/>
</dbReference>
<keyword evidence="1" id="KW-0547">Nucleotide-binding</keyword>
<feature type="modified residue" description="4-aspartylphosphate" evidence="6">
    <location>
        <position position="55"/>
    </location>
</feature>
<evidence type="ECO:0000256" key="3">
    <source>
        <dbReference type="ARBA" id="ARBA00023015"/>
    </source>
</evidence>
<evidence type="ECO:0000256" key="7">
    <source>
        <dbReference type="SAM" id="Phobius"/>
    </source>
</evidence>
<name>A0ABX8J4K2_9BACT</name>
<dbReference type="Pfam" id="PF00072">
    <property type="entry name" value="Response_reg"/>
    <property type="match status" value="1"/>
</dbReference>
<dbReference type="PROSITE" id="PS00675">
    <property type="entry name" value="SIGMA54_INTERACT_1"/>
    <property type="match status" value="1"/>
</dbReference>
<feature type="transmembrane region" description="Helical" evidence="7">
    <location>
        <begin position="66"/>
        <end position="86"/>
    </location>
</feature>
<accession>A0ABX8J4K2</accession>
<protein>
    <submittedName>
        <fullName evidence="10">Sigma-54 dependent transcriptional regulator</fullName>
    </submittedName>
</protein>
<dbReference type="PANTHER" id="PTHR32071:SF113">
    <property type="entry name" value="ALGINATE BIOSYNTHESIS TRANSCRIPTIONAL REGULATORY PROTEIN ALGB"/>
    <property type="match status" value="1"/>
</dbReference>
<dbReference type="InterPro" id="IPR025944">
    <property type="entry name" value="Sigma_54_int_dom_CS"/>
</dbReference>
<dbReference type="Pfam" id="PF00158">
    <property type="entry name" value="Sigma54_activat"/>
    <property type="match status" value="1"/>
</dbReference>
<dbReference type="InterPro" id="IPR058031">
    <property type="entry name" value="AAA_lid_NorR"/>
</dbReference>
<organism evidence="10 11">
    <name type="scientific">Geomonas oryzisoli</name>
    <dbReference type="NCBI Taxonomy" id="2847992"/>
    <lineage>
        <taxon>Bacteria</taxon>
        <taxon>Pseudomonadati</taxon>
        <taxon>Thermodesulfobacteriota</taxon>
        <taxon>Desulfuromonadia</taxon>
        <taxon>Geobacterales</taxon>
        <taxon>Geobacteraceae</taxon>
        <taxon>Geomonas</taxon>
    </lineage>
</organism>
<keyword evidence="6" id="KW-0597">Phosphoprotein</keyword>
<keyword evidence="7" id="KW-0812">Transmembrane</keyword>
<feature type="domain" description="Sigma-54 factor interaction" evidence="8">
    <location>
        <begin position="144"/>
        <end position="373"/>
    </location>
</feature>
<dbReference type="Pfam" id="PF25601">
    <property type="entry name" value="AAA_lid_14"/>
    <property type="match status" value="1"/>
</dbReference>
<sequence>MTEKKKILVVDDEPNLRHMLQVLLKKQGYQVEQSADGADALAKAGEGNFAFILCDIRMPVMDGKKFLLACTESGIGATIIMMSAYGTVDDAIECMKLGAYDYISKPFNSDEISLVLKKAEERERLKDENRRLREAVRGHAFPDIISRNDRMGRIMELVKKLSGHKTTVLIQGESGTGKELVARALHYCGVRRQGPFVAVNCGAIPAALLESELFGHVKGAFTDAGHDKIGLFEEAHGGTLFLDEIGELPLALQVKLLRVLQEEEIRRLGAAAAQKVDVRVVSATSRDLAGEVAAGRFREDLYFRINVFALSLPALRERVEDVPLLVDHFLEKHGERMGMPGVHPTPEALQALVRYSWPGNVRELENCIERGLVLCDGATLGLASLPEAVRACAGQEHRGVDRSDSLSIKKGAEALERQLIVRALEQTGGNRTHAARLLEISHRALLYKLKEYDLG</sequence>
<gene>
    <name evidence="10" type="ORF">KP004_12460</name>
</gene>
<dbReference type="InterPro" id="IPR002197">
    <property type="entry name" value="HTH_Fis"/>
</dbReference>
<evidence type="ECO:0000259" key="8">
    <source>
        <dbReference type="PROSITE" id="PS50045"/>
    </source>
</evidence>
<dbReference type="PROSITE" id="PS50045">
    <property type="entry name" value="SIGMA54_INTERACT_4"/>
    <property type="match status" value="1"/>
</dbReference>
<evidence type="ECO:0000256" key="4">
    <source>
        <dbReference type="ARBA" id="ARBA00023125"/>
    </source>
</evidence>
<keyword evidence="11" id="KW-1185">Reference proteome</keyword>
<dbReference type="InterPro" id="IPR002078">
    <property type="entry name" value="Sigma_54_int"/>
</dbReference>
<dbReference type="InterPro" id="IPR025662">
    <property type="entry name" value="Sigma_54_int_dom_ATP-bd_1"/>
</dbReference>
<dbReference type="PANTHER" id="PTHR32071">
    <property type="entry name" value="TRANSCRIPTIONAL REGULATORY PROTEIN"/>
    <property type="match status" value="1"/>
</dbReference>
<evidence type="ECO:0000313" key="11">
    <source>
        <dbReference type="Proteomes" id="UP000683557"/>
    </source>
</evidence>
<evidence type="ECO:0000256" key="2">
    <source>
        <dbReference type="ARBA" id="ARBA00022840"/>
    </source>
</evidence>
<dbReference type="PROSITE" id="PS00688">
    <property type="entry name" value="SIGMA54_INTERACT_3"/>
    <property type="match status" value="1"/>
</dbReference>
<dbReference type="CDD" id="cd00009">
    <property type="entry name" value="AAA"/>
    <property type="match status" value="1"/>
</dbReference>
<dbReference type="InterPro" id="IPR025943">
    <property type="entry name" value="Sigma_54_int_dom_ATP-bd_2"/>
</dbReference>
<keyword evidence="7" id="KW-1133">Transmembrane helix</keyword>
<dbReference type="EMBL" id="CP076723">
    <property type="protein sequence ID" value="QWV92036.1"/>
    <property type="molecule type" value="Genomic_DNA"/>
</dbReference>
<dbReference type="InterPro" id="IPR003593">
    <property type="entry name" value="AAA+_ATPase"/>
</dbReference>
<dbReference type="Pfam" id="PF02954">
    <property type="entry name" value="HTH_8"/>
    <property type="match status" value="1"/>
</dbReference>
<dbReference type="PROSITE" id="PS00676">
    <property type="entry name" value="SIGMA54_INTERACT_2"/>
    <property type="match status" value="1"/>
</dbReference>
<evidence type="ECO:0000256" key="1">
    <source>
        <dbReference type="ARBA" id="ARBA00022741"/>
    </source>
</evidence>
<evidence type="ECO:0000313" key="10">
    <source>
        <dbReference type="EMBL" id="QWV92036.1"/>
    </source>
</evidence>
<keyword evidence="2" id="KW-0067">ATP-binding</keyword>
<dbReference type="InterPro" id="IPR001789">
    <property type="entry name" value="Sig_transdc_resp-reg_receiver"/>
</dbReference>
<evidence type="ECO:0000259" key="9">
    <source>
        <dbReference type="PROSITE" id="PS50110"/>
    </source>
</evidence>
<keyword evidence="4" id="KW-0238">DNA-binding</keyword>
<dbReference type="SMART" id="SM00382">
    <property type="entry name" value="AAA"/>
    <property type="match status" value="1"/>
</dbReference>
<evidence type="ECO:0000256" key="5">
    <source>
        <dbReference type="ARBA" id="ARBA00023163"/>
    </source>
</evidence>
<dbReference type="SMART" id="SM00448">
    <property type="entry name" value="REC"/>
    <property type="match status" value="1"/>
</dbReference>
<keyword evidence="7" id="KW-0472">Membrane</keyword>
<dbReference type="PROSITE" id="PS50110">
    <property type="entry name" value="RESPONSE_REGULATORY"/>
    <property type="match status" value="1"/>
</dbReference>
<keyword evidence="5" id="KW-0804">Transcription</keyword>
<evidence type="ECO:0000256" key="6">
    <source>
        <dbReference type="PROSITE-ProRule" id="PRU00169"/>
    </source>
</evidence>
<dbReference type="RefSeq" id="WP_216798859.1">
    <property type="nucleotide sequence ID" value="NZ_CP076723.1"/>
</dbReference>